<name>A0ABV6HEF1_9SPHI</name>
<feature type="chain" id="PRO_5046751564" evidence="1">
    <location>
        <begin position="24"/>
        <end position="255"/>
    </location>
</feature>
<evidence type="ECO:0000256" key="1">
    <source>
        <dbReference type="SAM" id="SignalP"/>
    </source>
</evidence>
<evidence type="ECO:0000313" key="2">
    <source>
        <dbReference type="EMBL" id="MFC0317271.1"/>
    </source>
</evidence>
<sequence>MGFQKTNLLICTCLLLSFCSVYAQKKKSIVPTAIDFRSDIQIDGDLSEWGDSLRNYYEKQDLQYEIANDEKQIYVAMRVKDGSWQTQALHQGFSFLVNKEGKKKEGASIIFPIPDRESLRSLASKDKDEKPADIREGILKAVRAIFIVGMADVVDGPISLENNYGIKATVKIDSSDAVCYEAVIPFERIGLEQERDKEVAFNIKINGIIMRTVGGGQPMGRYGYGGYGYYGTQPSRKETQQEPGTWIILPLAKPK</sequence>
<dbReference type="Proteomes" id="UP001589774">
    <property type="component" value="Unassembled WGS sequence"/>
</dbReference>
<proteinExistence type="predicted"/>
<comment type="caution">
    <text evidence="2">The sequence shown here is derived from an EMBL/GenBank/DDBJ whole genome shotgun (WGS) entry which is preliminary data.</text>
</comment>
<feature type="signal peptide" evidence="1">
    <location>
        <begin position="1"/>
        <end position="23"/>
    </location>
</feature>
<dbReference type="RefSeq" id="WP_130854735.1">
    <property type="nucleotide sequence ID" value="NZ_JBHLWO010000001.1"/>
</dbReference>
<gene>
    <name evidence="2" type="ORF">ACFFI0_03075</name>
</gene>
<reference evidence="2 3" key="1">
    <citation type="submission" date="2024-09" db="EMBL/GenBank/DDBJ databases">
        <authorList>
            <person name="Sun Q."/>
            <person name="Mori K."/>
        </authorList>
    </citation>
    <scope>NUCLEOTIDE SEQUENCE [LARGE SCALE GENOMIC DNA]</scope>
    <source>
        <strain evidence="2 3">CCM 7765</strain>
    </source>
</reference>
<organism evidence="2 3">
    <name type="scientific">Olivibacter oleidegradans</name>
    <dbReference type="NCBI Taxonomy" id="760123"/>
    <lineage>
        <taxon>Bacteria</taxon>
        <taxon>Pseudomonadati</taxon>
        <taxon>Bacteroidota</taxon>
        <taxon>Sphingobacteriia</taxon>
        <taxon>Sphingobacteriales</taxon>
        <taxon>Sphingobacteriaceae</taxon>
        <taxon>Olivibacter</taxon>
    </lineage>
</organism>
<dbReference type="EMBL" id="JBHLWO010000001">
    <property type="protein sequence ID" value="MFC0317271.1"/>
    <property type="molecule type" value="Genomic_DNA"/>
</dbReference>
<accession>A0ABV6HEF1</accession>
<evidence type="ECO:0000313" key="3">
    <source>
        <dbReference type="Proteomes" id="UP001589774"/>
    </source>
</evidence>
<dbReference type="Gene3D" id="2.60.40.1190">
    <property type="match status" value="1"/>
</dbReference>
<keyword evidence="3" id="KW-1185">Reference proteome</keyword>
<protein>
    <submittedName>
        <fullName evidence="2">Uncharacterized protein</fullName>
    </submittedName>
</protein>
<keyword evidence="1" id="KW-0732">Signal</keyword>